<dbReference type="Proteomes" id="UP000196230">
    <property type="component" value="Unassembled WGS sequence"/>
</dbReference>
<proteinExistence type="predicted"/>
<keyword evidence="2" id="KW-0808">Transferase</keyword>
<evidence type="ECO:0000259" key="1">
    <source>
        <dbReference type="PROSITE" id="PS51186"/>
    </source>
</evidence>
<dbReference type="AlphaFoldDB" id="A0A1R4JG58"/>
<dbReference type="GO" id="GO:0008999">
    <property type="term" value="F:protein-N-terminal-alanine acetyltransferase activity"/>
    <property type="evidence" value="ECO:0007669"/>
    <property type="project" value="TreeGrafter"/>
</dbReference>
<evidence type="ECO:0000313" key="2">
    <source>
        <dbReference type="EMBL" id="SJN30992.1"/>
    </source>
</evidence>
<evidence type="ECO:0000313" key="3">
    <source>
        <dbReference type="Proteomes" id="UP000196230"/>
    </source>
</evidence>
<feature type="domain" description="N-acetyltransferase" evidence="1">
    <location>
        <begin position="5"/>
        <end position="161"/>
    </location>
</feature>
<dbReference type="Gene3D" id="3.40.630.30">
    <property type="match status" value="1"/>
</dbReference>
<protein>
    <submittedName>
        <fullName evidence="2">Putative acetyltransferase</fullName>
    </submittedName>
</protein>
<dbReference type="InterPro" id="IPR000182">
    <property type="entry name" value="GNAT_dom"/>
</dbReference>
<accession>A0A1R4JG58</accession>
<sequence>MTTPISLRPLRVDDADEMAHVLADPGLYTFTGGEPPTAEALAEQYGFQARGWSPDRSERWINDLIVLDSTGKAVGYVQATVPQDGGPAEVAWVVGAPWQGRGFATTATRLLLARLAGLGVRGVIAHIHPDHAASNAVARRCGMRPTDQVVDGEVRWEGPVAGGG</sequence>
<dbReference type="GO" id="GO:1990189">
    <property type="term" value="F:protein N-terminal-serine acetyltransferase activity"/>
    <property type="evidence" value="ECO:0007669"/>
    <property type="project" value="TreeGrafter"/>
</dbReference>
<dbReference type="PROSITE" id="PS51186">
    <property type="entry name" value="GNAT"/>
    <property type="match status" value="1"/>
</dbReference>
<dbReference type="GO" id="GO:0005737">
    <property type="term" value="C:cytoplasm"/>
    <property type="evidence" value="ECO:0007669"/>
    <property type="project" value="TreeGrafter"/>
</dbReference>
<dbReference type="InterPro" id="IPR051908">
    <property type="entry name" value="Ribosomal_N-acetyltransferase"/>
</dbReference>
<dbReference type="InterPro" id="IPR016181">
    <property type="entry name" value="Acyl_CoA_acyltransferase"/>
</dbReference>
<name>A0A1R4JG58_9MICC</name>
<dbReference type="PANTHER" id="PTHR43441">
    <property type="entry name" value="RIBOSOMAL-PROTEIN-SERINE ACETYLTRANSFERASE"/>
    <property type="match status" value="1"/>
</dbReference>
<organism evidence="2 3">
    <name type="scientific">Micrococcus lylae</name>
    <dbReference type="NCBI Taxonomy" id="1273"/>
    <lineage>
        <taxon>Bacteria</taxon>
        <taxon>Bacillati</taxon>
        <taxon>Actinomycetota</taxon>
        <taxon>Actinomycetes</taxon>
        <taxon>Micrococcales</taxon>
        <taxon>Micrococcaceae</taxon>
        <taxon>Micrococcus</taxon>
    </lineage>
</organism>
<dbReference type="PANTHER" id="PTHR43441:SF10">
    <property type="entry name" value="ACETYLTRANSFERASE"/>
    <property type="match status" value="1"/>
</dbReference>
<gene>
    <name evidence="2" type="ORF">FM125_08345</name>
</gene>
<dbReference type="RefSeq" id="WP_245829912.1">
    <property type="nucleotide sequence ID" value="NZ_FUKP01000057.1"/>
</dbReference>
<dbReference type="Pfam" id="PF13302">
    <property type="entry name" value="Acetyltransf_3"/>
    <property type="match status" value="1"/>
</dbReference>
<dbReference type="EMBL" id="FUKP01000057">
    <property type="protein sequence ID" value="SJN30992.1"/>
    <property type="molecule type" value="Genomic_DNA"/>
</dbReference>
<reference evidence="2 3" key="1">
    <citation type="submission" date="2017-02" db="EMBL/GenBank/DDBJ databases">
        <authorList>
            <person name="Peterson S.W."/>
        </authorList>
    </citation>
    <scope>NUCLEOTIDE SEQUENCE [LARGE SCALE GENOMIC DNA]</scope>
    <source>
        <strain evidence="2 3">2B3F</strain>
    </source>
</reference>
<dbReference type="SUPFAM" id="SSF55729">
    <property type="entry name" value="Acyl-CoA N-acyltransferases (Nat)"/>
    <property type="match status" value="1"/>
</dbReference>